<sequence length="174" mass="20050">MNTESENGFEYCTFFKHLLVEEVALKKDYSTVHYGKCAVIGRLSMNTNQLRLENVRVKYFPEEYRLPEGRVSLPLLGLTRDKANEQNVTVGCYCIIRGEVILVNSLNEKERPLTSRGVKENIRIRGLDGVAHKHYLDDLHLSHVPAIDVWFAHPVDAPEDLLERKLRVRTFAEI</sequence>
<evidence type="ECO:0000313" key="2">
    <source>
        <dbReference type="Proteomes" id="UP000007801"/>
    </source>
</evidence>
<accession>A0A0P8ZDS6</accession>
<name>A0A0P8ZDS6_DROAN</name>
<gene>
    <name evidence="1" type="primary">Dana\GF26866</name>
    <name evidence="1" type="ORF">GF26866</name>
</gene>
<dbReference type="GeneID" id="26514275"/>
<dbReference type="GO" id="GO:0005705">
    <property type="term" value="C:polytene chromosome interband"/>
    <property type="evidence" value="ECO:0007669"/>
    <property type="project" value="EnsemblMetazoa"/>
</dbReference>
<dbReference type="GO" id="GO:0031848">
    <property type="term" value="P:protection from non-homologous end joining at telomere"/>
    <property type="evidence" value="ECO:0007669"/>
    <property type="project" value="EnsemblMetazoa"/>
</dbReference>
<dbReference type="GO" id="GO:0043047">
    <property type="term" value="F:single-stranded telomeric DNA binding"/>
    <property type="evidence" value="ECO:0007669"/>
    <property type="project" value="EnsemblMetazoa"/>
</dbReference>
<dbReference type="OrthoDB" id="8054762at2759"/>
<dbReference type="AlphaFoldDB" id="A0A0P8ZDS6"/>
<dbReference type="EMBL" id="CH902623">
    <property type="protein sequence ID" value="KPU72721.1"/>
    <property type="molecule type" value="Genomic_DNA"/>
</dbReference>
<dbReference type="InParanoid" id="A0A0P8ZDS6"/>
<dbReference type="STRING" id="7217.A0A0P8ZDS6"/>
<proteinExistence type="predicted"/>
<dbReference type="FunCoup" id="A0A0P8ZDS6">
    <property type="interactions" value="21"/>
</dbReference>
<keyword evidence="2" id="KW-1185">Reference proteome</keyword>
<organism evidence="1 2">
    <name type="scientific">Drosophila ananassae</name>
    <name type="common">Fruit fly</name>
    <dbReference type="NCBI Taxonomy" id="7217"/>
    <lineage>
        <taxon>Eukaryota</taxon>
        <taxon>Metazoa</taxon>
        <taxon>Ecdysozoa</taxon>
        <taxon>Arthropoda</taxon>
        <taxon>Hexapoda</taxon>
        <taxon>Insecta</taxon>
        <taxon>Pterygota</taxon>
        <taxon>Neoptera</taxon>
        <taxon>Endopterygota</taxon>
        <taxon>Diptera</taxon>
        <taxon>Brachycera</taxon>
        <taxon>Muscomorpha</taxon>
        <taxon>Ephydroidea</taxon>
        <taxon>Drosophilidae</taxon>
        <taxon>Drosophila</taxon>
        <taxon>Sophophora</taxon>
    </lineage>
</organism>
<dbReference type="KEGG" id="dan:26514275"/>
<reference evidence="1 2" key="1">
    <citation type="journal article" date="2007" name="Nature">
        <title>Evolution of genes and genomes on the Drosophila phylogeny.</title>
        <authorList>
            <consortium name="Drosophila 12 Genomes Consortium"/>
            <person name="Clark A.G."/>
            <person name="Eisen M.B."/>
            <person name="Smith D.R."/>
            <person name="Bergman C.M."/>
            <person name="Oliver B."/>
            <person name="Markow T.A."/>
            <person name="Kaufman T.C."/>
            <person name="Kellis M."/>
            <person name="Gelbart W."/>
            <person name="Iyer V.N."/>
            <person name="Pollard D.A."/>
            <person name="Sackton T.B."/>
            <person name="Larracuente A.M."/>
            <person name="Singh N.D."/>
            <person name="Abad J.P."/>
            <person name="Abt D.N."/>
            <person name="Adryan B."/>
            <person name="Aguade M."/>
            <person name="Akashi H."/>
            <person name="Anderson W.W."/>
            <person name="Aquadro C.F."/>
            <person name="Ardell D.H."/>
            <person name="Arguello R."/>
            <person name="Artieri C.G."/>
            <person name="Barbash D.A."/>
            <person name="Barker D."/>
            <person name="Barsanti P."/>
            <person name="Batterham P."/>
            <person name="Batzoglou S."/>
            <person name="Begun D."/>
            <person name="Bhutkar A."/>
            <person name="Blanco E."/>
            <person name="Bosak S.A."/>
            <person name="Bradley R.K."/>
            <person name="Brand A.D."/>
            <person name="Brent M.R."/>
            <person name="Brooks A.N."/>
            <person name="Brown R.H."/>
            <person name="Butlin R.K."/>
            <person name="Caggese C."/>
            <person name="Calvi B.R."/>
            <person name="Bernardo de Carvalho A."/>
            <person name="Caspi A."/>
            <person name="Castrezana S."/>
            <person name="Celniker S.E."/>
            <person name="Chang J.L."/>
            <person name="Chapple C."/>
            <person name="Chatterji S."/>
            <person name="Chinwalla A."/>
            <person name="Civetta A."/>
            <person name="Clifton S.W."/>
            <person name="Comeron J.M."/>
            <person name="Costello J.C."/>
            <person name="Coyne J.A."/>
            <person name="Daub J."/>
            <person name="David R.G."/>
            <person name="Delcher A.L."/>
            <person name="Delehaunty K."/>
            <person name="Do C.B."/>
            <person name="Ebling H."/>
            <person name="Edwards K."/>
            <person name="Eickbush T."/>
            <person name="Evans J.D."/>
            <person name="Filipski A."/>
            <person name="Findeiss S."/>
            <person name="Freyhult E."/>
            <person name="Fulton L."/>
            <person name="Fulton R."/>
            <person name="Garcia A.C."/>
            <person name="Gardiner A."/>
            <person name="Garfield D.A."/>
            <person name="Garvin B.E."/>
            <person name="Gibson G."/>
            <person name="Gilbert D."/>
            <person name="Gnerre S."/>
            <person name="Godfrey J."/>
            <person name="Good R."/>
            <person name="Gotea V."/>
            <person name="Gravely B."/>
            <person name="Greenberg A.J."/>
            <person name="Griffiths-Jones S."/>
            <person name="Gross S."/>
            <person name="Guigo R."/>
            <person name="Gustafson E.A."/>
            <person name="Haerty W."/>
            <person name="Hahn M.W."/>
            <person name="Halligan D.L."/>
            <person name="Halpern A.L."/>
            <person name="Halter G.M."/>
            <person name="Han M.V."/>
            <person name="Heger A."/>
            <person name="Hillier L."/>
            <person name="Hinrichs A.S."/>
            <person name="Holmes I."/>
            <person name="Hoskins R.A."/>
            <person name="Hubisz M.J."/>
            <person name="Hultmark D."/>
            <person name="Huntley M.A."/>
            <person name="Jaffe D.B."/>
            <person name="Jagadeeshan S."/>
            <person name="Jeck W.R."/>
            <person name="Johnson J."/>
            <person name="Jones C.D."/>
            <person name="Jordan W.C."/>
            <person name="Karpen G.H."/>
            <person name="Kataoka E."/>
            <person name="Keightley P.D."/>
            <person name="Kheradpour P."/>
            <person name="Kirkness E.F."/>
            <person name="Koerich L.B."/>
            <person name="Kristiansen K."/>
            <person name="Kudrna D."/>
            <person name="Kulathinal R.J."/>
            <person name="Kumar S."/>
            <person name="Kwok R."/>
            <person name="Lander E."/>
            <person name="Langley C.H."/>
            <person name="Lapoint R."/>
            <person name="Lazzaro B.P."/>
            <person name="Lee S.J."/>
            <person name="Levesque L."/>
            <person name="Li R."/>
            <person name="Lin C.F."/>
            <person name="Lin M.F."/>
            <person name="Lindblad-Toh K."/>
            <person name="Llopart A."/>
            <person name="Long M."/>
            <person name="Low L."/>
            <person name="Lozovsky E."/>
            <person name="Lu J."/>
            <person name="Luo M."/>
            <person name="Machado C.A."/>
            <person name="Makalowski W."/>
            <person name="Marzo M."/>
            <person name="Matsuda M."/>
            <person name="Matzkin L."/>
            <person name="McAllister B."/>
            <person name="McBride C.S."/>
            <person name="McKernan B."/>
            <person name="McKernan K."/>
            <person name="Mendez-Lago M."/>
            <person name="Minx P."/>
            <person name="Mollenhauer M.U."/>
            <person name="Montooth K."/>
            <person name="Mount S.M."/>
            <person name="Mu X."/>
            <person name="Myers E."/>
            <person name="Negre B."/>
            <person name="Newfeld S."/>
            <person name="Nielsen R."/>
            <person name="Noor M.A."/>
            <person name="O'Grady P."/>
            <person name="Pachter L."/>
            <person name="Papaceit M."/>
            <person name="Parisi M.J."/>
            <person name="Parisi M."/>
            <person name="Parts L."/>
            <person name="Pedersen J.S."/>
            <person name="Pesole G."/>
            <person name="Phillippy A.M."/>
            <person name="Ponting C.P."/>
            <person name="Pop M."/>
            <person name="Porcelli D."/>
            <person name="Powell J.R."/>
            <person name="Prohaska S."/>
            <person name="Pruitt K."/>
            <person name="Puig M."/>
            <person name="Quesneville H."/>
            <person name="Ram K.R."/>
            <person name="Rand D."/>
            <person name="Rasmussen M.D."/>
            <person name="Reed L.K."/>
            <person name="Reenan R."/>
            <person name="Reily A."/>
            <person name="Remington K.A."/>
            <person name="Rieger T.T."/>
            <person name="Ritchie M.G."/>
            <person name="Robin C."/>
            <person name="Rogers Y.H."/>
            <person name="Rohde C."/>
            <person name="Rozas J."/>
            <person name="Rubenfield M.J."/>
            <person name="Ruiz A."/>
            <person name="Russo S."/>
            <person name="Salzberg S.L."/>
            <person name="Sanchez-Gracia A."/>
            <person name="Saranga D.J."/>
            <person name="Sato H."/>
            <person name="Schaeffer S.W."/>
            <person name="Schatz M.C."/>
            <person name="Schlenke T."/>
            <person name="Schwartz R."/>
            <person name="Segarra C."/>
            <person name="Singh R.S."/>
            <person name="Sirot L."/>
            <person name="Sirota M."/>
            <person name="Sisneros N.B."/>
            <person name="Smith C.D."/>
            <person name="Smith T.F."/>
            <person name="Spieth J."/>
            <person name="Stage D.E."/>
            <person name="Stark A."/>
            <person name="Stephan W."/>
            <person name="Strausberg R.L."/>
            <person name="Strempel S."/>
            <person name="Sturgill D."/>
            <person name="Sutton G."/>
            <person name="Sutton G.G."/>
            <person name="Tao W."/>
            <person name="Teichmann S."/>
            <person name="Tobari Y.N."/>
            <person name="Tomimura Y."/>
            <person name="Tsolas J.M."/>
            <person name="Valente V.L."/>
            <person name="Venter E."/>
            <person name="Venter J.C."/>
            <person name="Vicario S."/>
            <person name="Vieira F.G."/>
            <person name="Vilella A.J."/>
            <person name="Villasante A."/>
            <person name="Walenz B."/>
            <person name="Wang J."/>
            <person name="Wasserman M."/>
            <person name="Watts T."/>
            <person name="Wilson D."/>
            <person name="Wilson R.K."/>
            <person name="Wing R.A."/>
            <person name="Wolfner M.F."/>
            <person name="Wong A."/>
            <person name="Wong G.K."/>
            <person name="Wu C.I."/>
            <person name="Wu G."/>
            <person name="Yamamoto D."/>
            <person name="Yang H.P."/>
            <person name="Yang S.P."/>
            <person name="Yorke J.A."/>
            <person name="Yoshida K."/>
            <person name="Zdobnov E."/>
            <person name="Zhang P."/>
            <person name="Zhang Y."/>
            <person name="Zimin A.V."/>
            <person name="Baldwin J."/>
            <person name="Abdouelleil A."/>
            <person name="Abdulkadir J."/>
            <person name="Abebe A."/>
            <person name="Abera B."/>
            <person name="Abreu J."/>
            <person name="Acer S.C."/>
            <person name="Aftuck L."/>
            <person name="Alexander A."/>
            <person name="An P."/>
            <person name="Anderson E."/>
            <person name="Anderson S."/>
            <person name="Arachi H."/>
            <person name="Azer M."/>
            <person name="Bachantsang P."/>
            <person name="Barry A."/>
            <person name="Bayul T."/>
            <person name="Berlin A."/>
            <person name="Bessette D."/>
            <person name="Bloom T."/>
            <person name="Blye J."/>
            <person name="Boguslavskiy L."/>
            <person name="Bonnet C."/>
            <person name="Boukhgalter B."/>
            <person name="Bourzgui I."/>
            <person name="Brown A."/>
            <person name="Cahill P."/>
            <person name="Channer S."/>
            <person name="Cheshatsang Y."/>
            <person name="Chuda L."/>
            <person name="Citroen M."/>
            <person name="Collymore A."/>
            <person name="Cooke P."/>
            <person name="Costello M."/>
            <person name="D'Aco K."/>
            <person name="Daza R."/>
            <person name="De Haan G."/>
            <person name="DeGray S."/>
            <person name="DeMaso C."/>
            <person name="Dhargay N."/>
            <person name="Dooley K."/>
            <person name="Dooley E."/>
            <person name="Doricent M."/>
            <person name="Dorje P."/>
            <person name="Dorjee K."/>
            <person name="Dupes A."/>
            <person name="Elong R."/>
            <person name="Falk J."/>
            <person name="Farina A."/>
            <person name="Faro S."/>
            <person name="Ferguson D."/>
            <person name="Fisher S."/>
            <person name="Foley C.D."/>
            <person name="Franke A."/>
            <person name="Friedrich D."/>
            <person name="Gadbois L."/>
            <person name="Gearin G."/>
            <person name="Gearin C.R."/>
            <person name="Giannoukos G."/>
            <person name="Goode T."/>
            <person name="Graham J."/>
            <person name="Grandbois E."/>
            <person name="Grewal S."/>
            <person name="Gyaltsen K."/>
            <person name="Hafez N."/>
            <person name="Hagos B."/>
            <person name="Hall J."/>
            <person name="Henson C."/>
            <person name="Hollinger A."/>
            <person name="Honan T."/>
            <person name="Huard M.D."/>
            <person name="Hughes L."/>
            <person name="Hurhula B."/>
            <person name="Husby M.E."/>
            <person name="Kamat A."/>
            <person name="Kanga B."/>
            <person name="Kashin S."/>
            <person name="Khazanovich D."/>
            <person name="Kisner P."/>
            <person name="Lance K."/>
            <person name="Lara M."/>
            <person name="Lee W."/>
            <person name="Lennon N."/>
            <person name="Letendre F."/>
            <person name="LeVine R."/>
            <person name="Lipovsky A."/>
            <person name="Liu X."/>
            <person name="Liu J."/>
            <person name="Liu S."/>
            <person name="Lokyitsang T."/>
            <person name="Lokyitsang Y."/>
            <person name="Lubonja R."/>
            <person name="Lui A."/>
            <person name="MacDonald P."/>
            <person name="Magnisalis V."/>
            <person name="Maru K."/>
            <person name="Matthews C."/>
            <person name="McCusker W."/>
            <person name="McDonough S."/>
            <person name="Mehta T."/>
            <person name="Meldrim J."/>
            <person name="Meneus L."/>
            <person name="Mihai O."/>
            <person name="Mihalev A."/>
            <person name="Mihova T."/>
            <person name="Mittelman R."/>
            <person name="Mlenga V."/>
            <person name="Montmayeur A."/>
            <person name="Mulrain L."/>
            <person name="Navidi A."/>
            <person name="Naylor J."/>
            <person name="Negash T."/>
            <person name="Nguyen T."/>
            <person name="Nguyen N."/>
            <person name="Nicol R."/>
            <person name="Norbu C."/>
            <person name="Norbu N."/>
            <person name="Novod N."/>
            <person name="O'Neill B."/>
            <person name="Osman S."/>
            <person name="Markiewicz E."/>
            <person name="Oyono O.L."/>
            <person name="Patti C."/>
            <person name="Phunkhang P."/>
            <person name="Pierre F."/>
            <person name="Priest M."/>
            <person name="Raghuraman S."/>
            <person name="Rege F."/>
            <person name="Reyes R."/>
            <person name="Rise C."/>
            <person name="Rogov P."/>
            <person name="Ross K."/>
            <person name="Ryan E."/>
            <person name="Settipalli S."/>
            <person name="Shea T."/>
            <person name="Sherpa N."/>
            <person name="Shi L."/>
            <person name="Shih D."/>
            <person name="Sparrow T."/>
            <person name="Spaulding J."/>
            <person name="Stalker J."/>
            <person name="Stange-Thomann N."/>
            <person name="Stavropoulos S."/>
            <person name="Stone C."/>
            <person name="Strader C."/>
            <person name="Tesfaye S."/>
            <person name="Thomson T."/>
            <person name="Thoulutsang Y."/>
            <person name="Thoulutsang D."/>
            <person name="Topham K."/>
            <person name="Topping I."/>
            <person name="Tsamla T."/>
            <person name="Vassiliev H."/>
            <person name="Vo A."/>
            <person name="Wangchuk T."/>
            <person name="Wangdi T."/>
            <person name="Weiand M."/>
            <person name="Wilkinson J."/>
            <person name="Wilson A."/>
            <person name="Yadav S."/>
            <person name="Young G."/>
            <person name="Yu Q."/>
            <person name="Zembek L."/>
            <person name="Zhong D."/>
            <person name="Zimmer A."/>
            <person name="Zwirko Z."/>
            <person name="Jaffe D.B."/>
            <person name="Alvarez P."/>
            <person name="Brockman W."/>
            <person name="Butler J."/>
            <person name="Chin C."/>
            <person name="Gnerre S."/>
            <person name="Grabherr M."/>
            <person name="Kleber M."/>
            <person name="Mauceli E."/>
            <person name="MacCallum I."/>
        </authorList>
    </citation>
    <scope>NUCLEOTIDE SEQUENCE [LARGE SCALE GENOMIC DNA]</scope>
    <source>
        <strain evidence="2">Tucson 14024-0371.13</strain>
    </source>
</reference>
<dbReference type="Proteomes" id="UP000007801">
    <property type="component" value="Unassembled WGS sequence"/>
</dbReference>
<dbReference type="GO" id="GO:0000782">
    <property type="term" value="C:telomere cap complex"/>
    <property type="evidence" value="ECO:0007669"/>
    <property type="project" value="EnsemblMetazoa"/>
</dbReference>
<evidence type="ECO:0000313" key="1">
    <source>
        <dbReference type="EMBL" id="KPU72721.1"/>
    </source>
</evidence>
<protein>
    <submittedName>
        <fullName evidence="1">Uncharacterized protein</fullName>
    </submittedName>
</protein>